<dbReference type="OrthoDB" id="9804841at2"/>
<dbReference type="SUPFAM" id="SSF110111">
    <property type="entry name" value="Ctag/Cox11"/>
    <property type="match status" value="1"/>
</dbReference>
<protein>
    <recommendedName>
        <fullName evidence="4">Cytochrome c oxidase assembly protein CtaG</fullName>
    </recommendedName>
</protein>
<comment type="function">
    <text evidence="1">Exerts its effect at some terminal stage of cytochrome c oxidase synthesis, probably by being involved in the insertion of the copper B into subunit I.</text>
</comment>
<evidence type="ECO:0000313" key="11">
    <source>
        <dbReference type="EMBL" id="AXA84855.1"/>
    </source>
</evidence>
<evidence type="ECO:0000256" key="2">
    <source>
        <dbReference type="ARBA" id="ARBA00004382"/>
    </source>
</evidence>
<evidence type="ECO:0000256" key="9">
    <source>
        <dbReference type="ARBA" id="ARBA00023136"/>
    </source>
</evidence>
<dbReference type="NCBIfam" id="NF003465">
    <property type="entry name" value="PRK05089.1"/>
    <property type="match status" value="1"/>
</dbReference>
<evidence type="ECO:0000256" key="7">
    <source>
        <dbReference type="ARBA" id="ARBA00022989"/>
    </source>
</evidence>
<dbReference type="KEGG" id="lue:DCD74_09315"/>
<evidence type="ECO:0000256" key="3">
    <source>
        <dbReference type="ARBA" id="ARBA00009620"/>
    </source>
</evidence>
<dbReference type="EMBL" id="CP029556">
    <property type="protein sequence ID" value="AXA84855.1"/>
    <property type="molecule type" value="Genomic_DNA"/>
</dbReference>
<dbReference type="AlphaFoldDB" id="A0A344J745"/>
<evidence type="ECO:0000256" key="5">
    <source>
        <dbReference type="ARBA" id="ARBA00022692"/>
    </source>
</evidence>
<dbReference type="GO" id="GO:0005507">
    <property type="term" value="F:copper ion binding"/>
    <property type="evidence" value="ECO:0007669"/>
    <property type="project" value="InterPro"/>
</dbReference>
<keyword evidence="9 10" id="KW-0472">Membrane</keyword>
<dbReference type="PANTHER" id="PTHR21320">
    <property type="entry name" value="CYTOCHROME C OXIDASE ASSEMBLY PROTEIN COX11-RELATED"/>
    <property type="match status" value="1"/>
</dbReference>
<keyword evidence="5 10" id="KW-0812">Transmembrane</keyword>
<proteinExistence type="inferred from homology"/>
<evidence type="ECO:0000256" key="8">
    <source>
        <dbReference type="ARBA" id="ARBA00023008"/>
    </source>
</evidence>
<keyword evidence="7 10" id="KW-1133">Transmembrane helix</keyword>
<keyword evidence="12" id="KW-1185">Reference proteome</keyword>
<evidence type="ECO:0000256" key="10">
    <source>
        <dbReference type="SAM" id="Phobius"/>
    </source>
</evidence>
<gene>
    <name evidence="11" type="ORF">DCD74_09315</name>
</gene>
<feature type="transmembrane region" description="Helical" evidence="10">
    <location>
        <begin position="38"/>
        <end position="58"/>
    </location>
</feature>
<organism evidence="11 12">
    <name type="scientific">Solilutibacter oculi</name>
    <dbReference type="NCBI Taxonomy" id="2698682"/>
    <lineage>
        <taxon>Bacteria</taxon>
        <taxon>Pseudomonadati</taxon>
        <taxon>Pseudomonadota</taxon>
        <taxon>Gammaproteobacteria</taxon>
        <taxon>Lysobacterales</taxon>
        <taxon>Lysobacteraceae</taxon>
        <taxon>Solilutibacter</taxon>
    </lineage>
</organism>
<dbReference type="PIRSF" id="PIRSF005413">
    <property type="entry name" value="COX11"/>
    <property type="match status" value="1"/>
</dbReference>
<evidence type="ECO:0000256" key="6">
    <source>
        <dbReference type="ARBA" id="ARBA00022968"/>
    </source>
</evidence>
<dbReference type="PANTHER" id="PTHR21320:SF3">
    <property type="entry name" value="CYTOCHROME C OXIDASE ASSEMBLY PROTEIN COX11, MITOCHONDRIAL-RELATED"/>
    <property type="match status" value="1"/>
</dbReference>
<dbReference type="GO" id="GO:0005886">
    <property type="term" value="C:plasma membrane"/>
    <property type="evidence" value="ECO:0007669"/>
    <property type="project" value="UniProtKB-SubCell"/>
</dbReference>
<dbReference type="Gene3D" id="2.60.370.10">
    <property type="entry name" value="Ctag/Cox11"/>
    <property type="match status" value="1"/>
</dbReference>
<sequence>MDRRGHRGGGLRGLHAVGCAEVNSPAAKRRNHGLGRMLLVALAAFAFSFALVPLYRIACEKVFGVRLAQGASDAQAAVPAAGTSRWVTVQFDGGVNSALPWEFHPNQATLQVQPGKQYETTYHAKNTSGRIIVGSAVPSVAPARGSKYFNKTECFCFTAQELGPGESREMPVRFIVDPALPADVKTLTLSYAFYRNDTLTAQANAGKHAAAP</sequence>
<dbReference type="Pfam" id="PF04442">
    <property type="entry name" value="CtaG_Cox11"/>
    <property type="match status" value="1"/>
</dbReference>
<dbReference type="Proteomes" id="UP000251842">
    <property type="component" value="Chromosome"/>
</dbReference>
<reference evidence="12" key="1">
    <citation type="submission" date="2018-05" db="EMBL/GenBank/DDBJ databases">
        <title>Luteimonas pekinense sp. nov., isolated from human Meibomian gland secretions, Beijing, China.</title>
        <authorList>
            <person name="Wen T."/>
            <person name="Bai H."/>
            <person name="Lv H."/>
        </authorList>
    </citation>
    <scope>NUCLEOTIDE SEQUENCE [LARGE SCALE GENOMIC DNA]</scope>
    <source>
        <strain evidence="12">83-4</strain>
    </source>
</reference>
<keyword evidence="6" id="KW-0735">Signal-anchor</keyword>
<evidence type="ECO:0000313" key="12">
    <source>
        <dbReference type="Proteomes" id="UP000251842"/>
    </source>
</evidence>
<dbReference type="InterPro" id="IPR007533">
    <property type="entry name" value="Cyt_c_oxidase_assmbl_CtaG"/>
</dbReference>
<comment type="similarity">
    <text evidence="3">Belongs to the COX11/CtaG family.</text>
</comment>
<comment type="subcellular location">
    <subcellularLocation>
        <location evidence="2">Cell inner membrane</location>
        <topology evidence="2">Single-pass type II membrane protein</topology>
        <orientation evidence="2">Periplasmic side</orientation>
    </subcellularLocation>
</comment>
<accession>A0A344J745</accession>
<keyword evidence="8" id="KW-0186">Copper</keyword>
<evidence type="ECO:0000256" key="4">
    <source>
        <dbReference type="ARBA" id="ARBA00015384"/>
    </source>
</evidence>
<evidence type="ECO:0000256" key="1">
    <source>
        <dbReference type="ARBA" id="ARBA00004007"/>
    </source>
</evidence>
<dbReference type="InterPro" id="IPR023471">
    <property type="entry name" value="CtaG/Cox11_dom_sf"/>
</dbReference>
<name>A0A344J745_9GAMM</name>